<evidence type="ECO:0000313" key="6">
    <source>
        <dbReference type="Proteomes" id="UP000095751"/>
    </source>
</evidence>
<proteinExistence type="predicted"/>
<evidence type="ECO:0000256" key="3">
    <source>
        <dbReference type="SAM" id="MobiDB-lite"/>
    </source>
</evidence>
<dbReference type="InParanoid" id="A0A1E7FB89"/>
<gene>
    <name evidence="5" type="ORF">FRACYDRAFT_226162</name>
</gene>
<dbReference type="GO" id="GO:0032259">
    <property type="term" value="P:methylation"/>
    <property type="evidence" value="ECO:0007669"/>
    <property type="project" value="UniProtKB-KW"/>
</dbReference>
<keyword evidence="1" id="KW-0489">Methyltransferase</keyword>
<evidence type="ECO:0000259" key="4">
    <source>
        <dbReference type="Pfam" id="PF01170"/>
    </source>
</evidence>
<feature type="compositionally biased region" description="Basic residues" evidence="3">
    <location>
        <begin position="160"/>
        <end position="170"/>
    </location>
</feature>
<dbReference type="CDD" id="cd02440">
    <property type="entry name" value="AdoMet_MTases"/>
    <property type="match status" value="1"/>
</dbReference>
<dbReference type="PANTHER" id="PTHR13370">
    <property type="entry name" value="RNA METHYLASE-RELATED"/>
    <property type="match status" value="1"/>
</dbReference>
<keyword evidence="2" id="KW-0808">Transferase</keyword>
<evidence type="ECO:0000313" key="5">
    <source>
        <dbReference type="EMBL" id="OEU15442.1"/>
    </source>
</evidence>
<dbReference type="KEGG" id="fcy:FRACYDRAFT_226162"/>
<dbReference type="Gene3D" id="3.40.50.150">
    <property type="entry name" value="Vaccinia Virus protein VP39"/>
    <property type="match status" value="1"/>
</dbReference>
<dbReference type="GO" id="GO:0008168">
    <property type="term" value="F:methyltransferase activity"/>
    <property type="evidence" value="ECO:0007669"/>
    <property type="project" value="UniProtKB-KW"/>
</dbReference>
<dbReference type="PANTHER" id="PTHR13370:SF3">
    <property type="entry name" value="TRNA (GUANINE(10)-N2)-METHYLTRANSFERASE HOMOLOG"/>
    <property type="match status" value="1"/>
</dbReference>
<accession>A0A1E7FB89</accession>
<evidence type="ECO:0000256" key="2">
    <source>
        <dbReference type="ARBA" id="ARBA00022679"/>
    </source>
</evidence>
<dbReference type="InterPro" id="IPR000241">
    <property type="entry name" value="RlmKL-like_Mtase"/>
</dbReference>
<dbReference type="Proteomes" id="UP000095751">
    <property type="component" value="Unassembled WGS sequence"/>
</dbReference>
<dbReference type="FunCoup" id="A0A1E7FB89">
    <property type="interactions" value="260"/>
</dbReference>
<dbReference type="GO" id="GO:0005737">
    <property type="term" value="C:cytoplasm"/>
    <property type="evidence" value="ECO:0007669"/>
    <property type="project" value="TreeGrafter"/>
</dbReference>
<dbReference type="GO" id="GO:0003676">
    <property type="term" value="F:nucleic acid binding"/>
    <property type="evidence" value="ECO:0007669"/>
    <property type="project" value="InterPro"/>
</dbReference>
<evidence type="ECO:0000256" key="1">
    <source>
        <dbReference type="ARBA" id="ARBA00022603"/>
    </source>
</evidence>
<sequence length="445" mass="49364">MAILLQFLIHWRGEKDPGYSKPFRQLEFESALAAELGLLSIPVRFVNALNYTGDEAMIDMNIDHFNEAMQFVSFGDDSITVSMDDIIRTVQRCSLVSGLYEIVASSDSLDDLAPRAIENGGFSDLLKGAANEKATWCFRARSYGARPYNADDKVQDAKSSKKGRTKRYSSRTRSMQIEKDGLKALTSLLIQFGGKVDLVNPDYKIYIFDGLEDETSDDDCSKILARRIASGPQSYSIAPTERICITNTPLEPIAAFVLCNIARIKNYDKVLDMYAGSCATLLAAAMIAPDCESVGVEIAHNGYVNRTNIILDFISRSLKEPKELILGDSTDLVVREAAKAAVNNESFDIIIADPPYGIRESVGYNENSPLEEMFAAIAFDRSDKRLLKLGGRLVAFVPVTDEQVFTEMLPSQELTEKAGLKFEDSREQPLNTKLSRWLVSYVSVS</sequence>
<dbReference type="EMBL" id="KV784359">
    <property type="protein sequence ID" value="OEU15442.1"/>
    <property type="molecule type" value="Genomic_DNA"/>
</dbReference>
<organism evidence="5 6">
    <name type="scientific">Fragilariopsis cylindrus CCMP1102</name>
    <dbReference type="NCBI Taxonomy" id="635003"/>
    <lineage>
        <taxon>Eukaryota</taxon>
        <taxon>Sar</taxon>
        <taxon>Stramenopiles</taxon>
        <taxon>Ochrophyta</taxon>
        <taxon>Bacillariophyta</taxon>
        <taxon>Bacillariophyceae</taxon>
        <taxon>Bacillariophycidae</taxon>
        <taxon>Bacillariales</taxon>
        <taxon>Bacillariaceae</taxon>
        <taxon>Fragilariopsis</taxon>
    </lineage>
</organism>
<feature type="domain" description="Ribosomal RNA large subunit methyltransferase K/L-like methyltransferase" evidence="4">
    <location>
        <begin position="241"/>
        <end position="413"/>
    </location>
</feature>
<dbReference type="PROSITE" id="PS00092">
    <property type="entry name" value="N6_MTASE"/>
    <property type="match status" value="1"/>
</dbReference>
<feature type="region of interest" description="Disordered" evidence="3">
    <location>
        <begin position="151"/>
        <end position="170"/>
    </location>
</feature>
<keyword evidence="6" id="KW-1185">Reference proteome</keyword>
<name>A0A1E7FB89_9STRA</name>
<reference evidence="5 6" key="1">
    <citation type="submission" date="2016-09" db="EMBL/GenBank/DDBJ databases">
        <title>Extensive genetic diversity and differential bi-allelic expression allows diatom success in the polar Southern Ocean.</title>
        <authorList>
            <consortium name="DOE Joint Genome Institute"/>
            <person name="Mock T."/>
            <person name="Otillar R.P."/>
            <person name="Strauss J."/>
            <person name="Dupont C."/>
            <person name="Frickenhaus S."/>
            <person name="Maumus F."/>
            <person name="Mcmullan M."/>
            <person name="Sanges R."/>
            <person name="Schmutz J."/>
            <person name="Toseland A."/>
            <person name="Valas R."/>
            <person name="Veluchamy A."/>
            <person name="Ward B.J."/>
            <person name="Allen A."/>
            <person name="Barry K."/>
            <person name="Falciatore A."/>
            <person name="Ferrante M."/>
            <person name="Fortunato A.E."/>
            <person name="Gloeckner G."/>
            <person name="Gruber A."/>
            <person name="Hipkin R."/>
            <person name="Janech M."/>
            <person name="Kroth P."/>
            <person name="Leese F."/>
            <person name="Lindquist E."/>
            <person name="Lyon B.R."/>
            <person name="Martin J."/>
            <person name="Mayer C."/>
            <person name="Parker M."/>
            <person name="Quesneville H."/>
            <person name="Raymond J."/>
            <person name="Uhlig C."/>
            <person name="Valentin K.U."/>
            <person name="Worden A.Z."/>
            <person name="Armbrust E.V."/>
            <person name="Bowler C."/>
            <person name="Green B."/>
            <person name="Moulton V."/>
            <person name="Van Oosterhout C."/>
            <person name="Grigoriev I."/>
        </authorList>
    </citation>
    <scope>NUCLEOTIDE SEQUENCE [LARGE SCALE GENOMIC DNA]</scope>
    <source>
        <strain evidence="5 6">CCMP1102</strain>
    </source>
</reference>
<protein>
    <recommendedName>
        <fullName evidence="4">Ribosomal RNA large subunit methyltransferase K/L-like methyltransferase domain-containing protein</fullName>
    </recommendedName>
</protein>
<dbReference type="OrthoDB" id="296065at2759"/>
<dbReference type="Pfam" id="PF01170">
    <property type="entry name" value="UPF0020"/>
    <property type="match status" value="1"/>
</dbReference>
<dbReference type="InterPro" id="IPR029063">
    <property type="entry name" value="SAM-dependent_MTases_sf"/>
</dbReference>
<dbReference type="SUPFAM" id="SSF53335">
    <property type="entry name" value="S-adenosyl-L-methionine-dependent methyltransferases"/>
    <property type="match status" value="1"/>
</dbReference>
<dbReference type="GO" id="GO:0043527">
    <property type="term" value="C:tRNA methyltransferase complex"/>
    <property type="evidence" value="ECO:0007669"/>
    <property type="project" value="UniProtKB-ARBA"/>
</dbReference>
<dbReference type="InterPro" id="IPR002052">
    <property type="entry name" value="DNA_methylase_N6_adenine_CS"/>
</dbReference>
<dbReference type="AlphaFoldDB" id="A0A1E7FB89"/>